<dbReference type="InterPro" id="IPR035906">
    <property type="entry name" value="MetI-like_sf"/>
</dbReference>
<feature type="transmembrane region" description="Helical" evidence="7">
    <location>
        <begin position="139"/>
        <end position="160"/>
    </location>
</feature>
<dbReference type="Gene3D" id="1.10.3720.10">
    <property type="entry name" value="MetI-like"/>
    <property type="match status" value="1"/>
</dbReference>
<comment type="caution">
    <text evidence="9">The sequence shown here is derived from an EMBL/GenBank/DDBJ whole genome shotgun (WGS) entry which is preliminary data.</text>
</comment>
<reference evidence="9 10" key="1">
    <citation type="submission" date="2024-09" db="EMBL/GenBank/DDBJ databases">
        <authorList>
            <person name="Sun Q."/>
            <person name="Mori K."/>
        </authorList>
    </citation>
    <scope>NUCLEOTIDE SEQUENCE [LARGE SCALE GENOMIC DNA]</scope>
    <source>
        <strain evidence="9 10">TBRC 4938</strain>
    </source>
</reference>
<evidence type="ECO:0000256" key="1">
    <source>
        <dbReference type="ARBA" id="ARBA00004651"/>
    </source>
</evidence>
<keyword evidence="3" id="KW-1003">Cell membrane</keyword>
<feature type="transmembrane region" description="Helical" evidence="7">
    <location>
        <begin position="104"/>
        <end position="127"/>
    </location>
</feature>
<comment type="similarity">
    <text evidence="7">Belongs to the binding-protein-dependent transport system permease family.</text>
</comment>
<evidence type="ECO:0000259" key="8">
    <source>
        <dbReference type="PROSITE" id="PS50928"/>
    </source>
</evidence>
<keyword evidence="5 7" id="KW-1133">Transmembrane helix</keyword>
<dbReference type="InterPro" id="IPR045621">
    <property type="entry name" value="BPD_transp_1_N"/>
</dbReference>
<feature type="transmembrane region" description="Helical" evidence="7">
    <location>
        <begin position="278"/>
        <end position="304"/>
    </location>
</feature>
<sequence length="311" mass="33770">MIVSLIRERLPWMLVVLLTISVLCFVLSDLDPADPAAILLQAQGLETITEADLAAKREELRLDEPLFLRYVGWLSNTLHGDLGRSYRTYTPVLDLYMSKLPNTLLLAVLATAVSFLIALPLGMLAAFFHRGSVDRAIQFFVILVAAIPGFWLAFMLIVLFAVTLPWLPAFGTPTPAGLVLPVTVLALQKTAVLTRLARSAALDALGQPWMHMANAKGVPPFRRAFHHLLPAVLGPMLPVSGLEFANLMTGAAVVEYVFAWPGIGKLAIDSVIGADMPVVVGFCLFAGLTFVVVNLAIDIITLIVDPRLRNP</sequence>
<dbReference type="SUPFAM" id="SSF161098">
    <property type="entry name" value="MetI-like"/>
    <property type="match status" value="1"/>
</dbReference>
<organism evidence="9 10">
    <name type="scientific">Rhizobium puerariae</name>
    <dbReference type="NCBI Taxonomy" id="1585791"/>
    <lineage>
        <taxon>Bacteria</taxon>
        <taxon>Pseudomonadati</taxon>
        <taxon>Pseudomonadota</taxon>
        <taxon>Alphaproteobacteria</taxon>
        <taxon>Hyphomicrobiales</taxon>
        <taxon>Rhizobiaceae</taxon>
        <taxon>Rhizobium/Agrobacterium group</taxon>
        <taxon>Rhizobium</taxon>
    </lineage>
</organism>
<evidence type="ECO:0000256" key="4">
    <source>
        <dbReference type="ARBA" id="ARBA00022692"/>
    </source>
</evidence>
<keyword evidence="6 7" id="KW-0472">Membrane</keyword>
<keyword evidence="4 7" id="KW-0812">Transmembrane</keyword>
<dbReference type="CDD" id="cd06261">
    <property type="entry name" value="TM_PBP2"/>
    <property type="match status" value="1"/>
</dbReference>
<dbReference type="EMBL" id="JBHMAA010000045">
    <property type="protein sequence ID" value="MFB9953017.1"/>
    <property type="molecule type" value="Genomic_DNA"/>
</dbReference>
<evidence type="ECO:0000313" key="10">
    <source>
        <dbReference type="Proteomes" id="UP001589692"/>
    </source>
</evidence>
<evidence type="ECO:0000313" key="9">
    <source>
        <dbReference type="EMBL" id="MFB9953017.1"/>
    </source>
</evidence>
<dbReference type="PROSITE" id="PS50928">
    <property type="entry name" value="ABC_TM1"/>
    <property type="match status" value="1"/>
</dbReference>
<keyword evidence="2 7" id="KW-0813">Transport</keyword>
<evidence type="ECO:0000256" key="5">
    <source>
        <dbReference type="ARBA" id="ARBA00022989"/>
    </source>
</evidence>
<feature type="transmembrane region" description="Helical" evidence="7">
    <location>
        <begin position="166"/>
        <end position="187"/>
    </location>
</feature>
<evidence type="ECO:0000256" key="3">
    <source>
        <dbReference type="ARBA" id="ARBA00022475"/>
    </source>
</evidence>
<comment type="subcellular location">
    <subcellularLocation>
        <location evidence="1 7">Cell membrane</location>
        <topology evidence="1 7">Multi-pass membrane protein</topology>
    </subcellularLocation>
</comment>
<dbReference type="Pfam" id="PF00528">
    <property type="entry name" value="BPD_transp_1"/>
    <property type="match status" value="1"/>
</dbReference>
<feature type="transmembrane region" description="Helical" evidence="7">
    <location>
        <begin position="12"/>
        <end position="30"/>
    </location>
</feature>
<keyword evidence="10" id="KW-1185">Reference proteome</keyword>
<dbReference type="Pfam" id="PF19300">
    <property type="entry name" value="BPD_transp_1_N"/>
    <property type="match status" value="1"/>
</dbReference>
<gene>
    <name evidence="9" type="ORF">ACFFP0_29625</name>
</gene>
<dbReference type="Proteomes" id="UP001589692">
    <property type="component" value="Unassembled WGS sequence"/>
</dbReference>
<dbReference type="PANTHER" id="PTHR43163">
    <property type="entry name" value="DIPEPTIDE TRANSPORT SYSTEM PERMEASE PROTEIN DPPB-RELATED"/>
    <property type="match status" value="1"/>
</dbReference>
<dbReference type="RefSeq" id="WP_377265818.1">
    <property type="nucleotide sequence ID" value="NZ_JBHMAA010000045.1"/>
</dbReference>
<accession>A0ABV6AT49</accession>
<dbReference type="InterPro" id="IPR000515">
    <property type="entry name" value="MetI-like"/>
</dbReference>
<evidence type="ECO:0000256" key="6">
    <source>
        <dbReference type="ARBA" id="ARBA00023136"/>
    </source>
</evidence>
<proteinExistence type="inferred from homology"/>
<name>A0ABV6AT49_9HYPH</name>
<dbReference type="PANTHER" id="PTHR43163:SF6">
    <property type="entry name" value="DIPEPTIDE TRANSPORT SYSTEM PERMEASE PROTEIN DPPB-RELATED"/>
    <property type="match status" value="1"/>
</dbReference>
<feature type="domain" description="ABC transmembrane type-1" evidence="8">
    <location>
        <begin position="100"/>
        <end position="301"/>
    </location>
</feature>
<evidence type="ECO:0000256" key="7">
    <source>
        <dbReference type="RuleBase" id="RU363032"/>
    </source>
</evidence>
<protein>
    <submittedName>
        <fullName evidence="9">ABC transporter permease</fullName>
    </submittedName>
</protein>
<evidence type="ECO:0000256" key="2">
    <source>
        <dbReference type="ARBA" id="ARBA00022448"/>
    </source>
</evidence>